<dbReference type="InterPro" id="IPR017871">
    <property type="entry name" value="ABC_transporter-like_CS"/>
</dbReference>
<evidence type="ECO:0000256" key="3">
    <source>
        <dbReference type="ARBA" id="ARBA00022741"/>
    </source>
</evidence>
<evidence type="ECO:0000313" key="6">
    <source>
        <dbReference type="EMBL" id="MDQ0395557.1"/>
    </source>
</evidence>
<evidence type="ECO:0000256" key="2">
    <source>
        <dbReference type="ARBA" id="ARBA00022448"/>
    </source>
</evidence>
<dbReference type="PANTHER" id="PTHR42788:SF13">
    <property type="entry name" value="ALIPHATIC SULFONATES IMPORT ATP-BINDING PROTEIN SSUB"/>
    <property type="match status" value="1"/>
</dbReference>
<accession>A0ABU0FLS8</accession>
<comment type="similarity">
    <text evidence="1">Belongs to the ABC transporter superfamily.</text>
</comment>
<name>A0ABU0FLS8_9HYPH</name>
<dbReference type="Pfam" id="PF00005">
    <property type="entry name" value="ABC_tran"/>
    <property type="match status" value="1"/>
</dbReference>
<dbReference type="RefSeq" id="WP_307434398.1">
    <property type="nucleotide sequence ID" value="NZ_JAUSVK010000001.1"/>
</dbReference>
<gene>
    <name evidence="6" type="ORF">J3R73_005349</name>
</gene>
<dbReference type="SMART" id="SM00382">
    <property type="entry name" value="AAA"/>
    <property type="match status" value="1"/>
</dbReference>
<dbReference type="PROSITE" id="PS50893">
    <property type="entry name" value="ABC_TRANSPORTER_2"/>
    <property type="match status" value="1"/>
</dbReference>
<evidence type="ECO:0000259" key="5">
    <source>
        <dbReference type="PROSITE" id="PS50893"/>
    </source>
</evidence>
<dbReference type="CDD" id="cd03293">
    <property type="entry name" value="ABC_NrtD_SsuB_transporters"/>
    <property type="match status" value="1"/>
</dbReference>
<dbReference type="InterPro" id="IPR003439">
    <property type="entry name" value="ABC_transporter-like_ATP-bd"/>
</dbReference>
<dbReference type="Proteomes" id="UP001237448">
    <property type="component" value="Unassembled WGS sequence"/>
</dbReference>
<dbReference type="PROSITE" id="PS00211">
    <property type="entry name" value="ABC_TRANSPORTER_1"/>
    <property type="match status" value="1"/>
</dbReference>
<evidence type="ECO:0000256" key="4">
    <source>
        <dbReference type="ARBA" id="ARBA00022840"/>
    </source>
</evidence>
<organism evidence="6 7">
    <name type="scientific">Labrys monachus</name>
    <dbReference type="NCBI Taxonomy" id="217067"/>
    <lineage>
        <taxon>Bacteria</taxon>
        <taxon>Pseudomonadati</taxon>
        <taxon>Pseudomonadota</taxon>
        <taxon>Alphaproteobacteria</taxon>
        <taxon>Hyphomicrobiales</taxon>
        <taxon>Xanthobacteraceae</taxon>
        <taxon>Labrys</taxon>
    </lineage>
</organism>
<dbReference type="EMBL" id="JAUSVK010000001">
    <property type="protein sequence ID" value="MDQ0395557.1"/>
    <property type="molecule type" value="Genomic_DNA"/>
</dbReference>
<dbReference type="InterPro" id="IPR050166">
    <property type="entry name" value="ABC_transporter_ATP-bind"/>
</dbReference>
<keyword evidence="3" id="KW-0547">Nucleotide-binding</keyword>
<comment type="caution">
    <text evidence="6">The sequence shown here is derived from an EMBL/GenBank/DDBJ whole genome shotgun (WGS) entry which is preliminary data.</text>
</comment>
<feature type="domain" description="ABC transporter" evidence="5">
    <location>
        <begin position="11"/>
        <end position="246"/>
    </location>
</feature>
<dbReference type="Gene3D" id="3.40.50.300">
    <property type="entry name" value="P-loop containing nucleotide triphosphate hydrolases"/>
    <property type="match status" value="1"/>
</dbReference>
<sequence length="436" mass="48126">MLDHVVKAPLVDIRQVCRSFPKGSGKEVVVLEDVDLTIKAGEIVGLLGRSGSGKSTLLRIIAGLLSPSSGQARCRGSAIQGPPAGISMVFQSFALFPWLTVLQNVELGLEAQNVERAERRRLALAAIDLIGLDGFENAYPKELSGGMRQRVGFARALVVHPDLLLMDEPFSALDVLTAETLRTDMIDLWIEGRLPIKSVLIVTHNIEEAVLMCDRILVFSSNPGRVARELKVDLPHPRNRLDPVFRQMVDSIYALMTRRAEPRAPSMEGIPGTGMGMVLDPVSTNVMAGLMEAVAGPPYHGRADLPVLAGVLQLEADELFHLGEALQLLRFAQLSEGDLLLTEAGKRFATLETDARKKLFAEHLVTYVPLMGLIRRVLDERPTHTAPAARFRNELEDYMTEHYADETLKTIVAWARYAELFAYDEQAETFSLENPE</sequence>
<keyword evidence="7" id="KW-1185">Reference proteome</keyword>
<dbReference type="SUPFAM" id="SSF52540">
    <property type="entry name" value="P-loop containing nucleoside triphosphate hydrolases"/>
    <property type="match status" value="1"/>
</dbReference>
<keyword evidence="2" id="KW-0813">Transport</keyword>
<keyword evidence="4 6" id="KW-0067">ATP-binding</keyword>
<reference evidence="6 7" key="1">
    <citation type="submission" date="2023-07" db="EMBL/GenBank/DDBJ databases">
        <title>Genomic Encyclopedia of Type Strains, Phase IV (KMG-IV): sequencing the most valuable type-strain genomes for metagenomic binning, comparative biology and taxonomic classification.</title>
        <authorList>
            <person name="Goeker M."/>
        </authorList>
    </citation>
    <scope>NUCLEOTIDE SEQUENCE [LARGE SCALE GENOMIC DNA]</scope>
    <source>
        <strain evidence="6 7">DSM 5896</strain>
    </source>
</reference>
<evidence type="ECO:0000256" key="1">
    <source>
        <dbReference type="ARBA" id="ARBA00005417"/>
    </source>
</evidence>
<dbReference type="InterPro" id="IPR018632">
    <property type="entry name" value="AAA-associated_dom_C"/>
</dbReference>
<dbReference type="InterPro" id="IPR027417">
    <property type="entry name" value="P-loop_NTPase"/>
</dbReference>
<dbReference type="Pfam" id="PF09821">
    <property type="entry name" value="AAA_assoc_C"/>
    <property type="match status" value="1"/>
</dbReference>
<protein>
    <submittedName>
        <fullName evidence="6">NitT/TauT family transport system ATP-binding protein</fullName>
    </submittedName>
</protein>
<proteinExistence type="inferred from homology"/>
<dbReference type="GO" id="GO:0005524">
    <property type="term" value="F:ATP binding"/>
    <property type="evidence" value="ECO:0007669"/>
    <property type="project" value="UniProtKB-KW"/>
</dbReference>
<evidence type="ECO:0000313" key="7">
    <source>
        <dbReference type="Proteomes" id="UP001237448"/>
    </source>
</evidence>
<dbReference type="PANTHER" id="PTHR42788">
    <property type="entry name" value="TAURINE IMPORT ATP-BINDING PROTEIN-RELATED"/>
    <property type="match status" value="1"/>
</dbReference>
<dbReference type="InterPro" id="IPR003593">
    <property type="entry name" value="AAA+_ATPase"/>
</dbReference>